<evidence type="ECO:0000256" key="3">
    <source>
        <dbReference type="ARBA" id="ARBA00022884"/>
    </source>
</evidence>
<keyword evidence="4 7" id="KW-0689">Ribosomal protein</keyword>
<dbReference type="InterPro" id="IPR027491">
    <property type="entry name" value="Ribosomal_bL31_A"/>
</dbReference>
<comment type="subunit">
    <text evidence="7">Part of the 50S ribosomal subunit.</text>
</comment>
<proteinExistence type="inferred from homology"/>
<keyword evidence="3 7" id="KW-0694">RNA-binding</keyword>
<comment type="caution">
    <text evidence="7">Lacks conserved residue(s) required for the propagation of feature annotation.</text>
</comment>
<dbReference type="Gene3D" id="4.10.830.30">
    <property type="entry name" value="Ribosomal protein L31"/>
    <property type="match status" value="1"/>
</dbReference>
<comment type="function">
    <text evidence="7">Binds the 23S rRNA.</text>
</comment>
<dbReference type="NCBIfam" id="NF001809">
    <property type="entry name" value="PRK00528.1"/>
    <property type="match status" value="1"/>
</dbReference>
<dbReference type="Pfam" id="PF01197">
    <property type="entry name" value="Ribosomal_L31"/>
    <property type="match status" value="1"/>
</dbReference>
<sequence length="109" mass="12519">MKKDIHPKYYDEAKVYVGGEFIGTVGSTRPELHLDVWSGTHPFYTGQQRILDTEGQVDRFQKRLERKATELVDKAEKARRRRSKRAIAEIVDEEIPAEAESGESKSVKE</sequence>
<dbReference type="EMBL" id="PGTN01000026">
    <property type="protein sequence ID" value="PJF48024.1"/>
    <property type="molecule type" value="Genomic_DNA"/>
</dbReference>
<dbReference type="InterPro" id="IPR034704">
    <property type="entry name" value="Ribosomal_bL28/bL31-like_sf"/>
</dbReference>
<dbReference type="NCBIfam" id="TIGR00105">
    <property type="entry name" value="L31"/>
    <property type="match status" value="1"/>
</dbReference>
<comment type="similarity">
    <text evidence="1 7">Belongs to the bacterial ribosomal protein bL31 family. Type A subfamily.</text>
</comment>
<organism evidence="8 9">
    <name type="scientific">Candidatus Thermofonsia Clade 3 bacterium</name>
    <dbReference type="NCBI Taxonomy" id="2364212"/>
    <lineage>
        <taxon>Bacteria</taxon>
        <taxon>Bacillati</taxon>
        <taxon>Chloroflexota</taxon>
        <taxon>Candidatus Thermofontia</taxon>
        <taxon>Candidatus Thermofonsia Clade 3</taxon>
    </lineage>
</organism>
<dbReference type="PROSITE" id="PS01143">
    <property type="entry name" value="RIBOSOMAL_L31"/>
    <property type="match status" value="1"/>
</dbReference>
<gene>
    <name evidence="7" type="primary">rpmE</name>
    <name evidence="8" type="ORF">CUN48_05475</name>
</gene>
<dbReference type="GO" id="GO:0019843">
    <property type="term" value="F:rRNA binding"/>
    <property type="evidence" value="ECO:0007669"/>
    <property type="project" value="UniProtKB-KW"/>
</dbReference>
<evidence type="ECO:0000313" key="9">
    <source>
        <dbReference type="Proteomes" id="UP000230790"/>
    </source>
</evidence>
<dbReference type="GO" id="GO:0003735">
    <property type="term" value="F:structural constituent of ribosome"/>
    <property type="evidence" value="ECO:0007669"/>
    <property type="project" value="InterPro"/>
</dbReference>
<protein>
    <recommendedName>
        <fullName evidence="6 7">Large ribosomal subunit protein bL31</fullName>
    </recommendedName>
</protein>
<evidence type="ECO:0000256" key="2">
    <source>
        <dbReference type="ARBA" id="ARBA00022730"/>
    </source>
</evidence>
<dbReference type="PANTHER" id="PTHR33280:SF1">
    <property type="entry name" value="LARGE RIBOSOMAL SUBUNIT PROTEIN BL31C"/>
    <property type="match status" value="1"/>
</dbReference>
<dbReference type="SUPFAM" id="SSF143800">
    <property type="entry name" value="L28p-like"/>
    <property type="match status" value="1"/>
</dbReference>
<evidence type="ECO:0000256" key="5">
    <source>
        <dbReference type="ARBA" id="ARBA00023274"/>
    </source>
</evidence>
<name>A0A2M8QDZ3_9CHLR</name>
<accession>A0A2M8QDZ3</accession>
<evidence type="ECO:0000313" key="8">
    <source>
        <dbReference type="EMBL" id="PJF48024.1"/>
    </source>
</evidence>
<dbReference type="PRINTS" id="PR01249">
    <property type="entry name" value="RIBOSOMALL31"/>
</dbReference>
<dbReference type="InterPro" id="IPR002150">
    <property type="entry name" value="Ribosomal_bL31"/>
</dbReference>
<dbReference type="InterPro" id="IPR042105">
    <property type="entry name" value="Ribosomal_bL31_sf"/>
</dbReference>
<dbReference type="GO" id="GO:0005840">
    <property type="term" value="C:ribosome"/>
    <property type="evidence" value="ECO:0007669"/>
    <property type="project" value="UniProtKB-KW"/>
</dbReference>
<reference evidence="8 9" key="1">
    <citation type="submission" date="2017-11" db="EMBL/GenBank/DDBJ databases">
        <title>Evolution of Phototrophy in the Chloroflexi Phylum Driven by Horizontal Gene Transfer.</title>
        <authorList>
            <person name="Ward L.M."/>
            <person name="Hemp J."/>
            <person name="Shih P.M."/>
            <person name="Mcglynn S.E."/>
            <person name="Fischer W."/>
        </authorList>
    </citation>
    <scope>NUCLEOTIDE SEQUENCE [LARGE SCALE GENOMIC DNA]</scope>
    <source>
        <strain evidence="8">JP3_7</strain>
    </source>
</reference>
<dbReference type="GO" id="GO:1990904">
    <property type="term" value="C:ribonucleoprotein complex"/>
    <property type="evidence" value="ECO:0007669"/>
    <property type="project" value="UniProtKB-KW"/>
</dbReference>
<evidence type="ECO:0000256" key="1">
    <source>
        <dbReference type="ARBA" id="ARBA00009296"/>
    </source>
</evidence>
<evidence type="ECO:0000256" key="6">
    <source>
        <dbReference type="ARBA" id="ARBA00035687"/>
    </source>
</evidence>
<dbReference type="PANTHER" id="PTHR33280">
    <property type="entry name" value="50S RIBOSOMAL PROTEIN L31, CHLOROPLASTIC"/>
    <property type="match status" value="1"/>
</dbReference>
<dbReference type="Proteomes" id="UP000230790">
    <property type="component" value="Unassembled WGS sequence"/>
</dbReference>
<evidence type="ECO:0000256" key="7">
    <source>
        <dbReference type="HAMAP-Rule" id="MF_00501"/>
    </source>
</evidence>
<comment type="caution">
    <text evidence="8">The sequence shown here is derived from an EMBL/GenBank/DDBJ whole genome shotgun (WGS) entry which is preliminary data.</text>
</comment>
<keyword evidence="5 7" id="KW-0687">Ribonucleoprotein</keyword>
<dbReference type="GO" id="GO:0006412">
    <property type="term" value="P:translation"/>
    <property type="evidence" value="ECO:0007669"/>
    <property type="project" value="UniProtKB-UniRule"/>
</dbReference>
<evidence type="ECO:0000256" key="4">
    <source>
        <dbReference type="ARBA" id="ARBA00022980"/>
    </source>
</evidence>
<dbReference type="HAMAP" id="MF_00501">
    <property type="entry name" value="Ribosomal_bL31_1"/>
    <property type="match status" value="1"/>
</dbReference>
<keyword evidence="2 7" id="KW-0699">rRNA-binding</keyword>
<dbReference type="AlphaFoldDB" id="A0A2M8QDZ3"/>